<keyword evidence="1 2" id="KW-0238">DNA-binding</keyword>
<dbReference type="SUPFAM" id="SSF48498">
    <property type="entry name" value="Tetracyclin repressor-like, C-terminal domain"/>
    <property type="match status" value="1"/>
</dbReference>
<evidence type="ECO:0000313" key="5">
    <source>
        <dbReference type="EMBL" id="MEX3736790.1"/>
    </source>
</evidence>
<dbReference type="Gene3D" id="1.10.357.10">
    <property type="entry name" value="Tetracycline Repressor, domain 2"/>
    <property type="match status" value="1"/>
</dbReference>
<dbReference type="PANTHER" id="PTHR30055">
    <property type="entry name" value="HTH-TYPE TRANSCRIPTIONAL REGULATOR RUTR"/>
    <property type="match status" value="1"/>
</dbReference>
<dbReference type="InterPro" id="IPR050109">
    <property type="entry name" value="HTH-type_TetR-like_transc_reg"/>
</dbReference>
<dbReference type="GO" id="GO:0003700">
    <property type="term" value="F:DNA-binding transcription factor activity"/>
    <property type="evidence" value="ECO:0007669"/>
    <property type="project" value="TreeGrafter"/>
</dbReference>
<dbReference type="EMBL" id="JACKVC010000016">
    <property type="protein sequence ID" value="MCV7389151.1"/>
    <property type="molecule type" value="Genomic_DNA"/>
</dbReference>
<evidence type="ECO:0000313" key="4">
    <source>
        <dbReference type="EMBL" id="MCV7389151.1"/>
    </source>
</evidence>
<dbReference type="SUPFAM" id="SSF46689">
    <property type="entry name" value="Homeodomain-like"/>
    <property type="match status" value="1"/>
</dbReference>
<sequence>MVLVMSAVKPTRTRPTRDEVRDRILDAALKVFAAEGFAGATIDAIGHAAGFTKGAVYSNFESKDELFLALLDRQFESRGALIATALDSGQGDTATIAAALSRSTLDSIHDQTEYQIVLIEYWLRAIRDPQLRERLVARRRAAADQALHIVEQAGTSLPGHQLAALAQLVVTIISGIATEEVLQPGTVDIDTLTRLFTALLESSPVTAR</sequence>
<evidence type="ECO:0000256" key="2">
    <source>
        <dbReference type="PROSITE-ProRule" id="PRU00335"/>
    </source>
</evidence>
<protein>
    <submittedName>
        <fullName evidence="4">TetR/AcrR family transcriptional regulator</fullName>
    </submittedName>
</protein>
<name>A0AAW5T3K1_9MYCO</name>
<evidence type="ECO:0000256" key="1">
    <source>
        <dbReference type="ARBA" id="ARBA00023125"/>
    </source>
</evidence>
<dbReference type="RefSeq" id="WP_065508801.1">
    <property type="nucleotide sequence ID" value="NZ_JACKVC010000016.1"/>
</dbReference>
<dbReference type="PROSITE" id="PS50977">
    <property type="entry name" value="HTH_TETR_2"/>
    <property type="match status" value="1"/>
</dbReference>
<keyword evidence="7" id="KW-1185">Reference proteome</keyword>
<dbReference type="GO" id="GO:0000976">
    <property type="term" value="F:transcription cis-regulatory region binding"/>
    <property type="evidence" value="ECO:0007669"/>
    <property type="project" value="TreeGrafter"/>
</dbReference>
<proteinExistence type="predicted"/>
<reference evidence="5 7" key="3">
    <citation type="submission" date="2024-04" db="EMBL/GenBank/DDBJ databases">
        <title>Genomic Markers of Mycobacteria.</title>
        <authorList>
            <person name="Soliman M.S."/>
            <person name="Elkholy A."/>
            <person name="Soliman N.S."/>
            <person name="Abbas A."/>
            <person name="Khayrat S."/>
            <person name="Shawky S."/>
        </authorList>
    </citation>
    <scope>NUCLEOTIDE SEQUENCE [LARGE SCALE GENOMIC DNA]</scope>
    <source>
        <strain evidence="5 7">Egy-CU-AM5</strain>
    </source>
</reference>
<dbReference type="PANTHER" id="PTHR30055:SF241">
    <property type="entry name" value="TRANSCRIPTIONAL REGULATORY PROTEIN"/>
    <property type="match status" value="1"/>
</dbReference>
<dbReference type="Proteomes" id="UP001141659">
    <property type="component" value="Unassembled WGS sequence"/>
</dbReference>
<reference evidence="4" key="2">
    <citation type="journal article" date="2022" name="BMC Genomics">
        <title>Comparative genome analysis of mycobacteria focusing on tRNA and non-coding RNA.</title>
        <authorList>
            <person name="Behra P.R.K."/>
            <person name="Pettersson B.M.F."/>
            <person name="Ramesh M."/>
            <person name="Das S."/>
            <person name="Dasgupta S."/>
            <person name="Kirsebom L.A."/>
        </authorList>
    </citation>
    <scope>NUCLEOTIDE SEQUENCE</scope>
    <source>
        <strain evidence="4">DSM 44242</strain>
    </source>
</reference>
<reference evidence="4" key="1">
    <citation type="submission" date="2020-07" db="EMBL/GenBank/DDBJ databases">
        <authorList>
            <person name="Pettersson B.M.F."/>
            <person name="Behra P.R.K."/>
            <person name="Ramesh M."/>
            <person name="Das S."/>
            <person name="Dasgupta S."/>
            <person name="Kirsebom L.A."/>
        </authorList>
    </citation>
    <scope>NUCLEOTIDE SEQUENCE</scope>
    <source>
        <strain evidence="4">DSM 44242</strain>
    </source>
</reference>
<dbReference type="PRINTS" id="PR00455">
    <property type="entry name" value="HTHTETR"/>
</dbReference>
<dbReference type="EMBL" id="JBDLOU010000002">
    <property type="protein sequence ID" value="MEX3736790.1"/>
    <property type="molecule type" value="Genomic_DNA"/>
</dbReference>
<comment type="caution">
    <text evidence="4">The sequence shown here is derived from an EMBL/GenBank/DDBJ whole genome shotgun (WGS) entry which is preliminary data.</text>
</comment>
<evidence type="ECO:0000313" key="7">
    <source>
        <dbReference type="Proteomes" id="UP001558474"/>
    </source>
</evidence>
<gene>
    <name evidence="5" type="ORF">ABFW12_00930</name>
    <name evidence="4" type="ORF">H5P34_13935</name>
</gene>
<accession>A0AAW5T3K1</accession>
<feature type="domain" description="HTH tetR-type" evidence="3">
    <location>
        <begin position="18"/>
        <end position="78"/>
    </location>
</feature>
<dbReference type="Proteomes" id="UP001558474">
    <property type="component" value="Unassembled WGS sequence"/>
</dbReference>
<dbReference type="InterPro" id="IPR036271">
    <property type="entry name" value="Tet_transcr_reg_TetR-rel_C_sf"/>
</dbReference>
<dbReference type="InterPro" id="IPR041583">
    <property type="entry name" value="TetR_C_31"/>
</dbReference>
<dbReference type="Pfam" id="PF00440">
    <property type="entry name" value="TetR_N"/>
    <property type="match status" value="1"/>
</dbReference>
<dbReference type="InterPro" id="IPR009057">
    <property type="entry name" value="Homeodomain-like_sf"/>
</dbReference>
<evidence type="ECO:0000313" key="6">
    <source>
        <dbReference type="Proteomes" id="UP001141659"/>
    </source>
</evidence>
<dbReference type="AlphaFoldDB" id="A0AAW5T3K1"/>
<dbReference type="Pfam" id="PF17940">
    <property type="entry name" value="TetR_C_31"/>
    <property type="match status" value="1"/>
</dbReference>
<dbReference type="InterPro" id="IPR001647">
    <property type="entry name" value="HTH_TetR"/>
</dbReference>
<organism evidence="4 6">
    <name type="scientific">Mycolicibacterium porcinum</name>
    <dbReference type="NCBI Taxonomy" id="39693"/>
    <lineage>
        <taxon>Bacteria</taxon>
        <taxon>Bacillati</taxon>
        <taxon>Actinomycetota</taxon>
        <taxon>Actinomycetes</taxon>
        <taxon>Mycobacteriales</taxon>
        <taxon>Mycobacteriaceae</taxon>
        <taxon>Mycolicibacterium</taxon>
    </lineage>
</organism>
<feature type="DNA-binding region" description="H-T-H motif" evidence="2">
    <location>
        <begin position="41"/>
        <end position="60"/>
    </location>
</feature>
<evidence type="ECO:0000259" key="3">
    <source>
        <dbReference type="PROSITE" id="PS50977"/>
    </source>
</evidence>